<dbReference type="KEGG" id="rub:GBA63_22595"/>
<name>A0A6G8QGF1_9ACTN</name>
<keyword evidence="3" id="KW-1185">Reference proteome</keyword>
<keyword evidence="2" id="KW-0614">Plasmid</keyword>
<feature type="compositionally biased region" description="Polar residues" evidence="1">
    <location>
        <begin position="140"/>
        <end position="149"/>
    </location>
</feature>
<feature type="region of interest" description="Disordered" evidence="1">
    <location>
        <begin position="117"/>
        <end position="149"/>
    </location>
</feature>
<reference evidence="2 3" key="1">
    <citation type="submission" date="2019-10" db="EMBL/GenBank/DDBJ databases">
        <title>Rubrobacter sp nov SCSIO 52090 isolated from a deep-sea sediment in the South China Sea.</title>
        <authorList>
            <person name="Chen R.W."/>
        </authorList>
    </citation>
    <scope>NUCLEOTIDE SEQUENCE [LARGE SCALE GENOMIC DNA]</scope>
    <source>
        <strain evidence="2 3">SCSIO 52909</strain>
        <plasmid evidence="2 3">unnamed1</plasmid>
    </source>
</reference>
<gene>
    <name evidence="2" type="ORF">GBA63_22595</name>
</gene>
<evidence type="ECO:0000256" key="1">
    <source>
        <dbReference type="SAM" id="MobiDB-lite"/>
    </source>
</evidence>
<sequence>MNAVEILEAAREAGLKLALNGDKDAVMAGPPHKITARIRSSIRRNKDELMRHLLFREAAAYLQKKITDRGMIMDEAAATAACNVFSQDLGAFDDAWRTKDIDAFKAFLRERVRDAGRTLAEHQRVAPPPRSSGESPDHPNLQQTLPEAS</sequence>
<dbReference type="AlphaFoldDB" id="A0A6G8QGF1"/>
<proteinExistence type="predicted"/>
<evidence type="ECO:0000313" key="2">
    <source>
        <dbReference type="EMBL" id="QIN85491.1"/>
    </source>
</evidence>
<dbReference type="Proteomes" id="UP000501452">
    <property type="component" value="Plasmid unnamed1"/>
</dbReference>
<dbReference type="EMBL" id="CP045120">
    <property type="protein sequence ID" value="QIN85491.1"/>
    <property type="molecule type" value="Genomic_DNA"/>
</dbReference>
<evidence type="ECO:0000313" key="3">
    <source>
        <dbReference type="Proteomes" id="UP000501452"/>
    </source>
</evidence>
<accession>A0A6G8QGF1</accession>
<organism evidence="2 3">
    <name type="scientific">Rubrobacter tropicus</name>
    <dbReference type="NCBI Taxonomy" id="2653851"/>
    <lineage>
        <taxon>Bacteria</taxon>
        <taxon>Bacillati</taxon>
        <taxon>Actinomycetota</taxon>
        <taxon>Rubrobacteria</taxon>
        <taxon>Rubrobacterales</taxon>
        <taxon>Rubrobacteraceae</taxon>
        <taxon>Rubrobacter</taxon>
    </lineage>
</organism>
<protein>
    <submittedName>
        <fullName evidence="2">Uncharacterized protein</fullName>
    </submittedName>
</protein>
<geneLocation type="plasmid" evidence="2 3">
    <name>unnamed1</name>
</geneLocation>
<dbReference type="RefSeq" id="WP_166180847.1">
    <property type="nucleotide sequence ID" value="NZ_CP045120.1"/>
</dbReference>